<feature type="transmembrane region" description="Helical" evidence="1">
    <location>
        <begin position="47"/>
        <end position="63"/>
    </location>
</feature>
<keyword evidence="1" id="KW-0812">Transmembrane</keyword>
<evidence type="ECO:0000313" key="3">
    <source>
        <dbReference type="Proteomes" id="UP000266183"/>
    </source>
</evidence>
<dbReference type="KEGG" id="chk:D4L85_17960"/>
<keyword evidence="3" id="KW-1185">Reference proteome</keyword>
<gene>
    <name evidence="2" type="ORF">D4L85_17960</name>
</gene>
<proteinExistence type="predicted"/>
<keyword evidence="1" id="KW-0472">Membrane</keyword>
<name>A0A385T0H1_9BACT</name>
<reference evidence="3" key="1">
    <citation type="submission" date="2018-09" db="EMBL/GenBank/DDBJ databases">
        <title>Chryseolinea sp. KIS68-18 isolated from soil.</title>
        <authorList>
            <person name="Weon H.-Y."/>
            <person name="Kwon S.-W."/>
            <person name="Lee S.A."/>
        </authorList>
    </citation>
    <scope>NUCLEOTIDE SEQUENCE [LARGE SCALE GENOMIC DNA]</scope>
    <source>
        <strain evidence="3">KIS68-18</strain>
    </source>
</reference>
<dbReference type="Proteomes" id="UP000266183">
    <property type="component" value="Chromosome"/>
</dbReference>
<evidence type="ECO:0000256" key="1">
    <source>
        <dbReference type="SAM" id="Phobius"/>
    </source>
</evidence>
<organism evidence="2 3">
    <name type="scientific">Chryseolinea soli</name>
    <dbReference type="NCBI Taxonomy" id="2321403"/>
    <lineage>
        <taxon>Bacteria</taxon>
        <taxon>Pseudomonadati</taxon>
        <taxon>Bacteroidota</taxon>
        <taxon>Cytophagia</taxon>
        <taxon>Cytophagales</taxon>
        <taxon>Fulvivirgaceae</taxon>
        <taxon>Chryseolinea</taxon>
    </lineage>
</organism>
<dbReference type="AlphaFoldDB" id="A0A385T0H1"/>
<sequence>MKQRNLSELTDQELLQEAKKIKSISITNAVFIGFLIGIVFYSIMKNSLGFFTLIPLFFAYRLINKSKYDNQELENLLKERNLK</sequence>
<evidence type="ECO:0000313" key="2">
    <source>
        <dbReference type="EMBL" id="AYB35600.1"/>
    </source>
</evidence>
<accession>A0A385T0H1</accession>
<keyword evidence="1" id="KW-1133">Transmembrane helix</keyword>
<dbReference type="EMBL" id="CP032382">
    <property type="protein sequence ID" value="AYB35600.1"/>
    <property type="molecule type" value="Genomic_DNA"/>
</dbReference>
<feature type="transmembrane region" description="Helical" evidence="1">
    <location>
        <begin position="21"/>
        <end position="41"/>
    </location>
</feature>
<protein>
    <submittedName>
        <fullName evidence="2">FUSC family protein</fullName>
    </submittedName>
</protein>